<keyword evidence="10" id="KW-1185">Reference proteome</keyword>
<evidence type="ECO:0000256" key="4">
    <source>
        <dbReference type="ARBA" id="ARBA00022679"/>
    </source>
</evidence>
<feature type="domain" description="Carrier" evidence="8">
    <location>
        <begin position="4770"/>
        <end position="4814"/>
    </location>
</feature>
<dbReference type="FunFam" id="1.10.1200.10:FF:000005">
    <property type="entry name" value="Nonribosomal peptide synthetase 1"/>
    <property type="match status" value="1"/>
</dbReference>
<dbReference type="CDD" id="cd19545">
    <property type="entry name" value="FUM14_C_NRPS-like"/>
    <property type="match status" value="4"/>
</dbReference>
<dbReference type="InterPro" id="IPR020845">
    <property type="entry name" value="AMP-binding_CS"/>
</dbReference>
<evidence type="ECO:0000256" key="5">
    <source>
        <dbReference type="ARBA" id="ARBA00022737"/>
    </source>
</evidence>
<evidence type="ECO:0000313" key="9">
    <source>
        <dbReference type="EMBL" id="KJZ74891.1"/>
    </source>
</evidence>
<feature type="domain" description="Carrier" evidence="8">
    <location>
        <begin position="2503"/>
        <end position="2578"/>
    </location>
</feature>
<dbReference type="InterPro" id="IPR006162">
    <property type="entry name" value="Ppantetheine_attach_site"/>
</dbReference>
<dbReference type="CDD" id="cd05918">
    <property type="entry name" value="A_NRPS_SidN3_like"/>
    <property type="match status" value="4"/>
</dbReference>
<dbReference type="InterPro" id="IPR010071">
    <property type="entry name" value="AA_adenyl_dom"/>
</dbReference>
<evidence type="ECO:0000256" key="1">
    <source>
        <dbReference type="ARBA" id="ARBA00022450"/>
    </source>
</evidence>
<dbReference type="Gene3D" id="3.30.70.250">
    <property type="entry name" value="Malonyl-CoA ACP transacylase, ACP-binding"/>
    <property type="match status" value="1"/>
</dbReference>
<dbReference type="InterPro" id="IPR020806">
    <property type="entry name" value="PKS_PP-bd"/>
</dbReference>
<dbReference type="FunFam" id="3.30.559.30:FF:000003">
    <property type="entry name" value="Nonribosomal peptide synthase SidD"/>
    <property type="match status" value="1"/>
</dbReference>
<dbReference type="InterPro" id="IPR000873">
    <property type="entry name" value="AMP-dep_synth/lig_dom"/>
</dbReference>
<keyword evidence="2" id="KW-0597">Phosphoprotein</keyword>
<keyword evidence="4" id="KW-0808">Transferase</keyword>
<dbReference type="Gene3D" id="1.10.1200.10">
    <property type="entry name" value="ACP-like"/>
    <property type="match status" value="5"/>
</dbReference>
<dbReference type="GO" id="GO:0044550">
    <property type="term" value="P:secondary metabolite biosynthetic process"/>
    <property type="evidence" value="ECO:0007669"/>
    <property type="project" value="TreeGrafter"/>
</dbReference>
<sequence length="4814" mass="529515">MRAYVFPGQATRLRKVPSIVVQQNHHVRHLFSEAREVFGIDFTTIDLQDELETRSKDTALAQPLIFLASMADYLQLPPEQSPAMMAGHSLGQIVALTASGALTFRTALELVLVRGMYMQQTCDAKKSGMLAVVGLSQDEVRLVCDSWNIENKHGDHLVIANYNSPRQFVISGSENSLQYATYKLTSAERLIRLASPGAFHSQHMFEANEKFKDHVLATSIAKPKVPVYMNTSARCSTEPSEIREELLHHMVSPVQWIATVQNMVMDGASEFLQVSTGSVLRKLIQQIDSSVAVSSIPAYGNQIDMESLSADEKVMRDIWIECLPALAHTSLSEEANFFECGADSVDVMRLSSAARRKGFRLTIETINKFPNLSKMALALERCSVASNEKWAPEAFSLLPSGLNLDTTKSQVAGLCGIPESDIEDMMSCSPFQEASMALTCKRKGIYVTRKAVRIAPGVDIEKLRSAWSFVVEQTPILRTRIVHLLNGHFLQVICRRECIWSEDREDQVPMGLGVWLMRLELEGQLRQGIGQLIITIHHAVFDAWSLHLVLETVSSVYLAQSLPEQLPFSRFIAYLKDNQAEAATSHWEKYLEDLDAPQFPKLPISMHQSHADGCSVLDVQDMSWNRKLVTPSNTVRAAFALLLSRLSGSNDIIFGSTVLGRQLEDFAGAENVAGPMIATVPARALVDMDMTTADFLETVQQQTQACMPFMHLGLSRISKINETARAACDFQSLLVVQHLPRRQRSSQVFPNGVQNAAATKTAMGNFDKYALIVEVTVTNDSFNLHVQYDQAVMDKAAVDRITHQFEHIIRQLNNPLQERLRLSEISWTCQRDVDQILTLNRPEFPLVEACVHELFAEKAAERTLAPAVCAWNGSLNFRELDDLSSRLAQRLVSCGIGTIHKGFLAVLPLYFEKGVWAVVTALAVVKAGGAGCFFDASLPEDRLNSIASQLNPALVLSSRERFEEAQKAWHGKAKVLLVDRDFLDTLPLVPAGCDLPRVDPWGVFCALFTSGSTGKPKGLTLSHAQLCSAIKYHADTFKWSETTRYYDFAAQAFDLSWIGITEVLCSGGCLCIPSEAERRDDVAGSFARYGCNATLTTPSVARTLVPESMPGLKTLILGGEAVTGNDVARWNGFPDLVSVYGPAECVFLSTAIDLNAKLMNLEDDTEFPTGILGSARGAAVWLVDLSGTQLAPLGGLGEIWIEGPKVGAGYFGNEEATRQAFHDDPAWLSQDVRNRLGRKLLRFYKTGDYARYDSHGRLVFMGRRDLQVKINGQRIELDEIQLRAEQALTTPNSKSSALRQIRLHVNVVTPCNHANSILVVFIASTTDDEQELKRRSPDDTLTEAAVLITRNLRRRFPDFMVPNLFVPVNTIPISATGKTDQRLLREFGSSLSLEELIQGNPLRNERTAPHTEAEIALSKLWAEVLQLDPQVISAQDSFYQLGGDSIAAMRLVALARSRCMIMTALAIMQNPLLCDQALELKMGGDGRKEALPVPPFSLLDSSVAENLEETVARGAAMCRVQRSAVEDMFPCTPLQEAFMAATIREPTKYVGKLVYELDDAVDCPSLIRAFGEAQSEIDVLRSRIIDVGGAGLTQVILSAACPMAEWSSLEEYRKAEKPAFGLATALVRLDLIHPPVESNRRRYLILSVHHAVYDGWSLPLIIDRVASRYRAAEQPLRPAASYKTFVKYIQDIDAEAARNFWREHLENAEATIFPQVPRPAYEPLKQDTFSQHVADITWPRAETGITVKTLLTTAWAAVASRYSDSEHVVFGTISNGRLAPLGDVENIAGLAIATTPIHVHIPPTENLSNVLHKVQETSSAIIAYEQVGIRTIKGYSVQTEQLCQFQTLLVVHPVADDDTASRYDDLLVRCNEQDDVVREFGHDSGNFGSHVLSIQVLLDTNGYTVKVAHDPDVLGQVAARRLMRQFGAVLRQVVSSLTAGQDVTIEQLSLDNEEDIRQIWKWNEHAPAQIQGRVHDLVHEAAIMYPDSPALCSWEGEMTHRQLDELSTRLAIHLAQVGVRPGVIVPLCFEKSLWTVVSIMGVMKAGGASVIMDVGQPVERLRQIVAKVNPVVVLCSANWKNLAMDSISPLASKPFIQPISADLVENLHLDRNAAPVFPYIDPSSPLYVVFTSGSTGEPKGAVISHANFCSAIEYQRGPMRYHPGSRVFDFVSYAFDVTWPNILQTLTVGGCVCVPSEDERKNDINASIRRLEANAIHVPTSVARLVDPTSLADIKTVVMGGEPVALSDVQRWGPGVEVIQVYGPAECTPPIMASYNVHTEASMKNIGHGYGIVPWIVDPQDCQRLSPVGVEGELVVEGPLIGLGYLNEPQKTAAAFIENPRWLVQGSPTHAGRHGRVYRTGDLARYDQDGSIIFVGRRDSQVKIRGQRVELGEVEIHITRLLQCHNRSADVVVDVVRPKDSTIIVLVAFVAIGSAAAGAKEEAVAALCDIVAALSGLSTILPIYMVPTAYLPVEHLPVGGTGKVDRRCLRGIGASLTMEQLTSYNPDREVKRQPSTEWELNVDSIGADDSFLRLGGDSITAIRLVELARKKYNLAIKVSDIFTSPRLSDLARLASGRIDEGEVDNSQNDVEPFVLLGDNVDIDRVRALAAEGLRLSESLIEDVYPCTALQEGLLASTSLVSNTYVASSRYNIEPAVDLCRLRRAWDILVSQTPILRTRIIELPEHGLVQVVLGHDSQQWVEGDACSRDVGLGLPLLRCGIARLSSGETQFWWRMHHAIYDGVSLRLLVDNLCNAYENGILPTMTPFNRFIAYVDRTCGTQDLSKGAIDFWKSQLEGPTVRPFPDLPTPSYRPWSNEIYKRHIEGITWQKSSFTASNILRAVWALLSARYTASENTIFGVVVSGRQAPLTGIETLVGPTIATVPVLVSVAENFTVMAFLEQVQSQAVDMIRFEQTRLRRIRQISTDLDRQSRFNTLLICHQESEDDDAGLNCSLWRDVSPGDATGTSKQTSQSAAFNSFAVLLQCTIVRGGVHLKFDFDSAVVSRHAVEWMAEHFESGLRQMLAADLSSVMVKDISFLCRRDLDTMWSMNSSIPAPVDRCIHDLVRDISTAWPDRMAIDSHDGQLTYQELEKATDSFAKLLVAKGVRPGGIVPILSEKSLWTSVAALGTMKAGAVAVLLDTFLPIERLRTTIKQVQPALTVSSVDAFDLVDHLGIAENIVLSKDILMDGIFEMADILPRVSSSDIAYIVFTSGSTGTPKGIMIRHSNMTSSIQYQNKALGFAETARVFDFASYSFDVCWSNMLQTLAAGACLCVPSESERRNDLQGSLVRYRIDAVELTPTVARTLDVDSLSTALPGLKLLHLGGEAVTKDDLHTWLKVPNLNVINVYGPAEATPTTVAHAFAERDIHEPVIGSGLGVCCWVVDISDGNRLAPVGTIGELWLEGPLVGAGYLNDPEKTVASFVKDPPWLASGYRSSQCSVPGRSATMYRTGDLVKLSTDGQLVYVGRMDGQVKINGQRTELNEIETIARENLPRGSPINVVMDLLQSPGKNESTSKKVVAFLASSLTVEKQKPWLRRALVEAAVELDKALALVLPRYMIPSVFLAIDKIPLGATGKTDRRQLREMAQSMSKEAWNDADLLHSRQSDDGTGATAAFVPQTPTEKLLRQLWAKMLSLNAEHIGRNDSFFRLGGDSVLAMRLVGLARFHNIKLDVSQIFRHAELRTLGAAVDEAQGMISTNGINQNGNQDVYENEQLPPPPPFSLLNLDHAGLDRTLREAASAVGVSVDHIQDMYPCTALQEGFLAITEQQPAKYIALYNYQLPAHVDVGRFKAAWQAVAAQMPILRTRFAELDGLGIAQIVLETGIEFVEYEDWDTRSKLQSQLPKYGLGAIAARYEIVLPPANSTRGPVFIWTLHHCLYDGWSLPMYLDAVRRAYHDPEFVSRSKPFNVFIRHISPADRQASDNFWRRELESSQAVAFPKLPSVSYQANPTSKHIHSVHGVSLRNKDFTAATYLQAAWSLLVSRHSNSEDIIFGSLSSGRQASLAGVTQVAGPTVAVVPVRTAVNGAQTVSQFLQEILDHNVALIQFEQTGLQTIRRIGGKLDTKSAFNTLLVMQLDMEGARKGCRDTKNQLFGNILNAYASEQAQQATQISKVLVDEFAFSTYAMSILFTILQDGVRFEFSFDEQVIESDFVRRMSLQLETLLRQLCAKELENATLATLSATSVCDLEDIWSWNAVVPPDVSKCIHKMIIENMIAKDLRGSLAIQAHDGQCTYGELDDMSDKLAEALLAVGQGEIGPNVVVPLLFEKSKWTVISILAVWKTGAAVLCLDDNLQDEQIRGMIERVSPSFVVSSSGRAQRCRRILDMNPKMGLSITVVDAAFISSLSIPGHDVAVQPREKPAVQPADLLYINFTSGSTGQPKGVMVRHRNLAAATTYQAEAFGFSEKSRVYDFCAYAFDITWLNLIFTLTVGGCLCIPTDDQRKDDLVRSFRWLGANHVNLTPSVSRTVDPSSMVGLKTLGLCGEPVLGTDAAQWLKKGPQKRLINTYGPSECTPAATAHILSDEDVTAAATRFGVGLGLNTWLVEPDGSRLAAVGSVGELWLEGPLVSAGYLNDPVKSATSFVENPKWLAEGAPGHAGRGGRLYRTGDLVRYNTDGTLSYVSRVDTQVKIGGHRVGLAEIEFVAQQILDGVTLPGKTETQMQVTVDLVRPAGGETKLLVAFIAAQPDGRSQSASLKQRVVDWLRNSEFREMIAKQLPSALVPRVWIPVEGMPVDNSAKVDRRKLSTSLQSMTIDEVLELDHANAPAAAVKRPPETENEAELILIWSKVLSIAEENIGIDDSFIQLGGDSILAMKVV</sequence>
<dbReference type="Gene3D" id="3.30.559.10">
    <property type="entry name" value="Chloramphenicol acetyltransferase-like domain"/>
    <property type="match status" value="4"/>
</dbReference>
<gene>
    <name evidence="9" type="ORF">HIM_05800</name>
</gene>
<dbReference type="SUPFAM" id="SSF55048">
    <property type="entry name" value="Probable ACP-binding domain of malonyl-CoA ACP transacylase"/>
    <property type="match status" value="1"/>
</dbReference>
<dbReference type="InterPro" id="IPR001242">
    <property type="entry name" value="Condensation_dom"/>
</dbReference>
<evidence type="ECO:0000256" key="6">
    <source>
        <dbReference type="ARBA" id="ARBA00029443"/>
    </source>
</evidence>
<dbReference type="SMART" id="SM00827">
    <property type="entry name" value="PKS_AT"/>
    <property type="match status" value="1"/>
</dbReference>
<dbReference type="InterPro" id="IPR014043">
    <property type="entry name" value="Acyl_transferase_dom"/>
</dbReference>
<accession>A0A0F7ZK19</accession>
<keyword evidence="3" id="KW-0436">Ligase</keyword>
<dbReference type="Gene3D" id="3.30.300.30">
    <property type="match status" value="4"/>
</dbReference>
<dbReference type="SMART" id="SM01294">
    <property type="entry name" value="PKS_PP_betabranch"/>
    <property type="match status" value="1"/>
</dbReference>
<dbReference type="InterPro" id="IPR009081">
    <property type="entry name" value="PP-bd_ACP"/>
</dbReference>
<name>A0A0F7ZK19_9HYPO</name>
<dbReference type="SMART" id="SM00823">
    <property type="entry name" value="PKS_PP"/>
    <property type="match status" value="2"/>
</dbReference>
<dbReference type="FunFam" id="3.30.300.30:FF:000015">
    <property type="entry name" value="Nonribosomal peptide synthase SidD"/>
    <property type="match status" value="4"/>
</dbReference>
<evidence type="ECO:0000256" key="7">
    <source>
        <dbReference type="ARBA" id="ARBA00029454"/>
    </source>
</evidence>
<dbReference type="PROSITE" id="PS00455">
    <property type="entry name" value="AMP_BINDING"/>
    <property type="match status" value="3"/>
</dbReference>
<dbReference type="Proteomes" id="UP000054481">
    <property type="component" value="Unassembled WGS sequence"/>
</dbReference>
<dbReference type="InterPro" id="IPR045851">
    <property type="entry name" value="AMP-bd_C_sf"/>
</dbReference>
<dbReference type="Pfam" id="PF00698">
    <property type="entry name" value="Acyl_transf_1"/>
    <property type="match status" value="1"/>
</dbReference>
<dbReference type="Pfam" id="PF00668">
    <property type="entry name" value="Condensation"/>
    <property type="match status" value="4"/>
</dbReference>
<dbReference type="PROSITE" id="PS50075">
    <property type="entry name" value="CARRIER"/>
    <property type="match status" value="5"/>
</dbReference>
<dbReference type="InterPro" id="IPR023213">
    <property type="entry name" value="CAT-like_dom_sf"/>
</dbReference>
<protein>
    <recommendedName>
        <fullName evidence="8">Carrier domain-containing protein</fullName>
    </recommendedName>
</protein>
<dbReference type="SUPFAM" id="SSF56801">
    <property type="entry name" value="Acetyl-CoA synthetase-like"/>
    <property type="match status" value="4"/>
</dbReference>
<evidence type="ECO:0000313" key="10">
    <source>
        <dbReference type="Proteomes" id="UP000054481"/>
    </source>
</evidence>
<evidence type="ECO:0000259" key="8">
    <source>
        <dbReference type="PROSITE" id="PS50075"/>
    </source>
</evidence>
<dbReference type="SUPFAM" id="SSF52151">
    <property type="entry name" value="FabD/lysophospholipase-like"/>
    <property type="match status" value="1"/>
</dbReference>
<dbReference type="Gene3D" id="3.40.50.12780">
    <property type="entry name" value="N-terminal domain of ligase-like"/>
    <property type="match status" value="4"/>
</dbReference>
<dbReference type="GO" id="GO:0043041">
    <property type="term" value="P:amino acid activation for nonribosomal peptide biosynthetic process"/>
    <property type="evidence" value="ECO:0007669"/>
    <property type="project" value="TreeGrafter"/>
</dbReference>
<feature type="domain" description="Carrier" evidence="8">
    <location>
        <begin position="3615"/>
        <end position="3691"/>
    </location>
</feature>
<dbReference type="InterPro" id="IPR016036">
    <property type="entry name" value="Malonyl_transacylase_ACP-bd"/>
</dbReference>
<dbReference type="PANTHER" id="PTHR45527">
    <property type="entry name" value="NONRIBOSOMAL PEPTIDE SYNTHETASE"/>
    <property type="match status" value="1"/>
</dbReference>
<dbReference type="SUPFAM" id="SSF47336">
    <property type="entry name" value="ACP-like"/>
    <property type="match status" value="4"/>
</dbReference>
<organism evidence="9 10">
    <name type="scientific">Hirsutella minnesotensis 3608</name>
    <dbReference type="NCBI Taxonomy" id="1043627"/>
    <lineage>
        <taxon>Eukaryota</taxon>
        <taxon>Fungi</taxon>
        <taxon>Dikarya</taxon>
        <taxon>Ascomycota</taxon>
        <taxon>Pezizomycotina</taxon>
        <taxon>Sordariomycetes</taxon>
        <taxon>Hypocreomycetidae</taxon>
        <taxon>Hypocreales</taxon>
        <taxon>Ophiocordycipitaceae</taxon>
        <taxon>Hirsutella</taxon>
    </lineage>
</organism>
<evidence type="ECO:0000256" key="2">
    <source>
        <dbReference type="ARBA" id="ARBA00022553"/>
    </source>
</evidence>
<keyword evidence="1" id="KW-0596">Phosphopantetheine</keyword>
<dbReference type="Pfam" id="PF00550">
    <property type="entry name" value="PP-binding"/>
    <property type="match status" value="5"/>
</dbReference>
<dbReference type="InterPro" id="IPR036736">
    <property type="entry name" value="ACP-like_sf"/>
</dbReference>
<dbReference type="GO" id="GO:0005737">
    <property type="term" value="C:cytoplasm"/>
    <property type="evidence" value="ECO:0007669"/>
    <property type="project" value="TreeGrafter"/>
</dbReference>
<feature type="domain" description="Carrier" evidence="8">
    <location>
        <begin position="1408"/>
        <end position="1484"/>
    </location>
</feature>
<dbReference type="GO" id="GO:0016874">
    <property type="term" value="F:ligase activity"/>
    <property type="evidence" value="ECO:0007669"/>
    <property type="project" value="UniProtKB-KW"/>
</dbReference>
<evidence type="ECO:0000256" key="3">
    <source>
        <dbReference type="ARBA" id="ARBA00022598"/>
    </source>
</evidence>
<dbReference type="PANTHER" id="PTHR45527:SF3">
    <property type="entry name" value="SIDEROPHORE SYNTHETASE (EUROFUNG)"/>
    <property type="match status" value="1"/>
</dbReference>
<dbReference type="Gene3D" id="3.30.559.30">
    <property type="entry name" value="Nonribosomal peptide synthetase, condensation domain"/>
    <property type="match status" value="4"/>
</dbReference>
<dbReference type="InterPro" id="IPR016035">
    <property type="entry name" value="Acyl_Trfase/lysoPLipase"/>
</dbReference>
<dbReference type="InterPro" id="IPR001227">
    <property type="entry name" value="Ac_transferase_dom_sf"/>
</dbReference>
<dbReference type="SUPFAM" id="SSF52777">
    <property type="entry name" value="CoA-dependent acyltransferases"/>
    <property type="match status" value="8"/>
</dbReference>
<dbReference type="NCBIfam" id="NF003417">
    <property type="entry name" value="PRK04813.1"/>
    <property type="match status" value="4"/>
</dbReference>
<dbReference type="Pfam" id="PF00501">
    <property type="entry name" value="AMP-binding"/>
    <property type="match status" value="4"/>
</dbReference>
<comment type="similarity">
    <text evidence="7">Belongs to the NRP synthetase family.</text>
</comment>
<comment type="similarity">
    <text evidence="6">In the C-terminal section; belongs to the NRP synthetase family.</text>
</comment>
<reference evidence="9 10" key="1">
    <citation type="journal article" date="2014" name="Genome Biol. Evol.">
        <title>Comparative genomics and transcriptomics analyses reveal divergent lifestyle features of nematode endoparasitic fungus Hirsutella minnesotensis.</title>
        <authorList>
            <person name="Lai Y."/>
            <person name="Liu K."/>
            <person name="Zhang X."/>
            <person name="Zhang X."/>
            <person name="Li K."/>
            <person name="Wang N."/>
            <person name="Shu C."/>
            <person name="Wu Y."/>
            <person name="Wang C."/>
            <person name="Bushley K.E."/>
            <person name="Xiang M."/>
            <person name="Liu X."/>
        </authorList>
    </citation>
    <scope>NUCLEOTIDE SEQUENCE [LARGE SCALE GENOMIC DNA]</scope>
    <source>
        <strain evidence="9 10">3608</strain>
    </source>
</reference>
<feature type="domain" description="Carrier" evidence="8">
    <location>
        <begin position="306"/>
        <end position="383"/>
    </location>
</feature>
<dbReference type="PROSITE" id="PS00012">
    <property type="entry name" value="PHOSPHOPANTETHEINE"/>
    <property type="match status" value="4"/>
</dbReference>
<dbReference type="GO" id="GO:0016740">
    <property type="term" value="F:transferase activity"/>
    <property type="evidence" value="ECO:0007669"/>
    <property type="project" value="UniProtKB-KW"/>
</dbReference>
<dbReference type="InterPro" id="IPR042099">
    <property type="entry name" value="ANL_N_sf"/>
</dbReference>
<dbReference type="GO" id="GO:0031177">
    <property type="term" value="F:phosphopantetheine binding"/>
    <property type="evidence" value="ECO:0007669"/>
    <property type="project" value="InterPro"/>
</dbReference>
<keyword evidence="5" id="KW-0677">Repeat</keyword>
<dbReference type="EMBL" id="KQ030522">
    <property type="protein sequence ID" value="KJZ74891.1"/>
    <property type="molecule type" value="Genomic_DNA"/>
</dbReference>
<dbReference type="Gene3D" id="3.40.366.10">
    <property type="entry name" value="Malonyl-Coenzyme A Acyl Carrier Protein, domain 2"/>
    <property type="match status" value="1"/>
</dbReference>
<dbReference type="OrthoDB" id="416786at2759"/>
<proteinExistence type="inferred from homology"/>
<dbReference type="NCBIfam" id="TIGR01733">
    <property type="entry name" value="AA-adenyl-dom"/>
    <property type="match status" value="2"/>
</dbReference>